<dbReference type="PANTHER" id="PTHR30189">
    <property type="entry name" value="LPS-ASSEMBLY PROTEIN"/>
    <property type="match status" value="1"/>
</dbReference>
<dbReference type="Pfam" id="PF19838">
    <property type="entry name" value="LptD_2"/>
    <property type="match status" value="1"/>
</dbReference>
<keyword evidence="2" id="KW-0812">Transmembrane</keyword>
<feature type="transmembrane region" description="Helical" evidence="2">
    <location>
        <begin position="21"/>
        <end position="41"/>
    </location>
</feature>
<evidence type="ECO:0000313" key="5">
    <source>
        <dbReference type="Proteomes" id="UP000544222"/>
    </source>
</evidence>
<gene>
    <name evidence="4" type="ORF">FHX64_002765</name>
</gene>
<evidence type="ECO:0000259" key="3">
    <source>
        <dbReference type="Pfam" id="PF19838"/>
    </source>
</evidence>
<evidence type="ECO:0000256" key="2">
    <source>
        <dbReference type="SAM" id="Phobius"/>
    </source>
</evidence>
<dbReference type="EMBL" id="JACHYB010000002">
    <property type="protein sequence ID" value="MBB3188567.1"/>
    <property type="molecule type" value="Genomic_DNA"/>
</dbReference>
<keyword evidence="2" id="KW-1133">Transmembrane helix</keyword>
<dbReference type="RefSeq" id="WP_183414314.1">
    <property type="nucleotide sequence ID" value="NZ_JACHYB010000002.1"/>
</dbReference>
<keyword evidence="5" id="KW-1185">Reference proteome</keyword>
<protein>
    <submittedName>
        <fullName evidence="4">Lipopolysaccharide assembly outer membrane protein LptD (OstA)</fullName>
    </submittedName>
</protein>
<dbReference type="Proteomes" id="UP000544222">
    <property type="component" value="Unassembled WGS sequence"/>
</dbReference>
<dbReference type="GO" id="GO:0009279">
    <property type="term" value="C:cell outer membrane"/>
    <property type="evidence" value="ECO:0007669"/>
    <property type="project" value="TreeGrafter"/>
</dbReference>
<dbReference type="InterPro" id="IPR045659">
    <property type="entry name" value="LptD_2"/>
</dbReference>
<keyword evidence="2" id="KW-0472">Membrane</keyword>
<evidence type="ECO:0000313" key="4">
    <source>
        <dbReference type="EMBL" id="MBB3188567.1"/>
    </source>
</evidence>
<dbReference type="AlphaFoldDB" id="A0A7W5H3P3"/>
<dbReference type="PANTHER" id="PTHR30189:SF1">
    <property type="entry name" value="LPS-ASSEMBLY PROTEIN LPTD"/>
    <property type="match status" value="1"/>
</dbReference>
<proteinExistence type="predicted"/>
<accession>A0A7W5H3P3</accession>
<feature type="region of interest" description="Disordered" evidence="1">
    <location>
        <begin position="752"/>
        <end position="771"/>
    </location>
</feature>
<name>A0A7W5H3P3_9PORP</name>
<comment type="caution">
    <text evidence="4">The sequence shown here is derived from an EMBL/GenBank/DDBJ whole genome shotgun (WGS) entry which is preliminary data.</text>
</comment>
<dbReference type="GO" id="GO:1990351">
    <property type="term" value="C:transporter complex"/>
    <property type="evidence" value="ECO:0007669"/>
    <property type="project" value="TreeGrafter"/>
</dbReference>
<sequence length="930" mass="106239">MHDQLLLYSRGMRRNNTFTIKFLYALIWVMVLSGVALPAYAQKTKHAAKDTLTTKNVQDTTTVKSKGTQNKSQLTDKIVYQANDSIVFYGDGTGMMYGNGDIQYQKMELKANYIRMKMDSSLVYAMGTKDSTGQLVGEPSFKDESNQFDAKELTYNFKTKRGFIHHTVTQQGEGYIVSDLTKLTSDKTFYMSNMQYTTCDHTDHPDYYIQLTRAKVKPQKYIVSGPAYLVIEDVPLPLALPFGYFPFTSKYSSGIIVPSYGDDFTRGFYLHNGGYYFALNDYMDLALTGEIYTKGTWAVNAISTYVKRYKYRGSLNFSYRQDITSEKGMPDYGKSTNMSIQWTHSQDSKASLYSTLSGSVNFSTSGYNRSNINNVYDPTLMSQNTKSSSINFSQRFPNSPFTLSANANITQRTADSTINMQLPNLTVTMSQIHPFKRANTVGPEKWYDKIVMSYSGSFANSIQTKENKLLHSSFSRDWQNGFDHQIPVSATFNLFKYISITPAVNYEERWYFKSVQQRWNSNTQSVIRDTTSGFYRSYNFNASVTANTTIYGFFIPNRKIFGDKIDRIRHVFKPSISFTYNPDFSNPIWGSYKTYDKYVQDSQDPQRMDKETVLYSPFEGGIYGYPAAGKSGAIGYSFSNNVEMKVKEKSDTTDQPVYKVVSLIDNFSWSGSYNLATDSLRWSLINANLRLKLPFSKSYTLNLSGTFDPYLYGLDANKNPVHINQLRWAHGKFPRFMGTNFSQSFTISDQTFKHNSSGNKENTNQEQPSQQTTLMNNTDIPSLYNAQQDTVKKQTKPSSSEVDADGYEKPQFHWSLSFNYSLLYGQSSIFNYHTMEYGMQWTQNLSLNGTISPTPKWNINWSASYSFANKQFTQINIGITRDLHCWSMSAQLVPVGYYTSYMVRIAVKSSLLEGLKYQKSSSFQDNVNWE</sequence>
<reference evidence="4 5" key="1">
    <citation type="submission" date="2020-08" db="EMBL/GenBank/DDBJ databases">
        <title>Genomic Encyclopedia of Type Strains, Phase IV (KMG-IV): sequencing the most valuable type-strain genomes for metagenomic binning, comparative biology and taxonomic classification.</title>
        <authorList>
            <person name="Goeker M."/>
        </authorList>
    </citation>
    <scope>NUCLEOTIDE SEQUENCE [LARGE SCALE GENOMIC DNA]</scope>
    <source>
        <strain evidence="4 5">DSM 27471</strain>
    </source>
</reference>
<evidence type="ECO:0000256" key="1">
    <source>
        <dbReference type="SAM" id="MobiDB-lite"/>
    </source>
</evidence>
<dbReference type="InterPro" id="IPR050218">
    <property type="entry name" value="LptD"/>
</dbReference>
<feature type="domain" description="LPS-assembly protein LptD central" evidence="3">
    <location>
        <begin position="222"/>
        <end position="710"/>
    </location>
</feature>
<organism evidence="4 5">
    <name type="scientific">Microbacter margulisiae</name>
    <dbReference type="NCBI Taxonomy" id="1350067"/>
    <lineage>
        <taxon>Bacteria</taxon>
        <taxon>Pseudomonadati</taxon>
        <taxon>Bacteroidota</taxon>
        <taxon>Bacteroidia</taxon>
        <taxon>Bacteroidales</taxon>
        <taxon>Porphyromonadaceae</taxon>
        <taxon>Microbacter</taxon>
    </lineage>
</organism>